<reference evidence="2 3" key="1">
    <citation type="submission" date="2019-08" db="EMBL/GenBank/DDBJ databases">
        <title>Whole genome of Aphis craccivora.</title>
        <authorList>
            <person name="Voronova N.V."/>
            <person name="Shulinski R.S."/>
            <person name="Bandarenka Y.V."/>
            <person name="Zhorov D.G."/>
            <person name="Warner D."/>
        </authorList>
    </citation>
    <scope>NUCLEOTIDE SEQUENCE [LARGE SCALE GENOMIC DNA]</scope>
    <source>
        <strain evidence="2">180601</strain>
        <tissue evidence="2">Whole Body</tissue>
    </source>
</reference>
<sequence length="398" mass="46803">RIIKPNSIYEVYISFYFFIVNSKVALLLVQCCCTILSLMMFRLLWLILSDLHSRSLHLNFLIEFKFFFILGLLSLSSSCILLFWSLKQSNFIEDLLTTIKAILTTLSLMLYFLSCAYNRHNIRLCYVKCLDVLSYNKNTCLKMSSVFIISGMHLFWFVVFFVNSVITREPAINLVLHAQDFLCFMFEMQFYVIILLVKSSLELVTHRISNFFHIIKENKIDTKLILPDYFANCLEDTRLLHMEIFDMMVNVNEMYGLNVLTIIIQSRILFAIYLHSYITSFSVIELVESIAIFQRVTLLCYCSELIKRNENIIKSMINEMDTNLLPGDNYKQQRLLFNHQVQKLKFDLEALEMFPINLETLLSYKMYMILSFIKYSNILITTATILLKNLNTVMNIIN</sequence>
<feature type="transmembrane region" description="Helical" evidence="1">
    <location>
        <begin position="66"/>
        <end position="86"/>
    </location>
</feature>
<dbReference type="EMBL" id="VUJU01001769">
    <property type="protein sequence ID" value="KAF0763915.1"/>
    <property type="molecule type" value="Genomic_DNA"/>
</dbReference>
<keyword evidence="1" id="KW-1133">Transmembrane helix</keyword>
<feature type="transmembrane region" description="Helical" evidence="1">
    <location>
        <begin position="24"/>
        <end position="45"/>
    </location>
</feature>
<feature type="non-terminal residue" evidence="2">
    <location>
        <position position="1"/>
    </location>
</feature>
<proteinExistence type="predicted"/>
<protein>
    <submittedName>
        <fullName evidence="2">Uncharacterized protein</fullName>
    </submittedName>
</protein>
<keyword evidence="3" id="KW-1185">Reference proteome</keyword>
<comment type="caution">
    <text evidence="2">The sequence shown here is derived from an EMBL/GenBank/DDBJ whole genome shotgun (WGS) entry which is preliminary data.</text>
</comment>
<accession>A0A6G0Z0T5</accession>
<organism evidence="2 3">
    <name type="scientific">Aphis craccivora</name>
    <name type="common">Cowpea aphid</name>
    <dbReference type="NCBI Taxonomy" id="307492"/>
    <lineage>
        <taxon>Eukaryota</taxon>
        <taxon>Metazoa</taxon>
        <taxon>Ecdysozoa</taxon>
        <taxon>Arthropoda</taxon>
        <taxon>Hexapoda</taxon>
        <taxon>Insecta</taxon>
        <taxon>Pterygota</taxon>
        <taxon>Neoptera</taxon>
        <taxon>Paraneoptera</taxon>
        <taxon>Hemiptera</taxon>
        <taxon>Sternorrhyncha</taxon>
        <taxon>Aphidomorpha</taxon>
        <taxon>Aphidoidea</taxon>
        <taxon>Aphididae</taxon>
        <taxon>Aphidini</taxon>
        <taxon>Aphis</taxon>
        <taxon>Aphis</taxon>
    </lineage>
</organism>
<name>A0A6G0Z0T5_APHCR</name>
<feature type="transmembrane region" description="Helical" evidence="1">
    <location>
        <begin position="178"/>
        <end position="197"/>
    </location>
</feature>
<keyword evidence="1" id="KW-0472">Membrane</keyword>
<feature type="transmembrane region" description="Helical" evidence="1">
    <location>
        <begin position="98"/>
        <end position="118"/>
    </location>
</feature>
<keyword evidence="1" id="KW-0812">Transmembrane</keyword>
<feature type="transmembrane region" description="Helical" evidence="1">
    <location>
        <begin position="255"/>
        <end position="278"/>
    </location>
</feature>
<dbReference type="Proteomes" id="UP000478052">
    <property type="component" value="Unassembled WGS sequence"/>
</dbReference>
<evidence type="ECO:0000313" key="3">
    <source>
        <dbReference type="Proteomes" id="UP000478052"/>
    </source>
</evidence>
<feature type="non-terminal residue" evidence="2">
    <location>
        <position position="398"/>
    </location>
</feature>
<gene>
    <name evidence="2" type="ORF">FWK35_00005313</name>
</gene>
<feature type="transmembrane region" description="Helical" evidence="1">
    <location>
        <begin position="366"/>
        <end position="387"/>
    </location>
</feature>
<evidence type="ECO:0000256" key="1">
    <source>
        <dbReference type="SAM" id="Phobius"/>
    </source>
</evidence>
<feature type="transmembrane region" description="Helical" evidence="1">
    <location>
        <begin position="146"/>
        <end position="166"/>
    </location>
</feature>
<evidence type="ECO:0000313" key="2">
    <source>
        <dbReference type="EMBL" id="KAF0763915.1"/>
    </source>
</evidence>
<dbReference type="AlphaFoldDB" id="A0A6G0Z0T5"/>
<dbReference type="OrthoDB" id="6587325at2759"/>